<reference evidence="25" key="1">
    <citation type="submission" date="2024-05" db="EMBL/GenBank/DDBJ databases">
        <title>Planctomycetes of the genus Singulisphaera possess chitinolytic capabilities.</title>
        <authorList>
            <person name="Ivanova A."/>
        </authorList>
    </citation>
    <scope>NUCLEOTIDE SEQUENCE</scope>
    <source>
        <strain evidence="25">Ch08T</strain>
    </source>
</reference>
<keyword evidence="10 25" id="KW-0808">Transferase</keyword>
<dbReference type="GO" id="GO:0016024">
    <property type="term" value="P:CDP-diacylglycerol biosynthetic process"/>
    <property type="evidence" value="ECO:0007669"/>
    <property type="project" value="TreeGrafter"/>
</dbReference>
<dbReference type="PANTHER" id="PTHR46382">
    <property type="entry name" value="PHOSPHATIDATE CYTIDYLYLTRANSFERASE"/>
    <property type="match status" value="1"/>
</dbReference>
<keyword evidence="11 24" id="KW-0812">Transmembrane</keyword>
<evidence type="ECO:0000256" key="18">
    <source>
        <dbReference type="ARBA" id="ARBA00029893"/>
    </source>
</evidence>
<comment type="pathway">
    <text evidence="3">Phospholipid metabolism; CDP-diacylglycerol biosynthesis; CDP-diacylglycerol from sn-glycerol 3-phosphate: step 3/3.</text>
</comment>
<accession>A0AAU7C755</accession>
<keyword evidence="17" id="KW-1208">Phospholipid metabolism</keyword>
<keyword evidence="14" id="KW-0443">Lipid metabolism</keyword>
<comment type="similarity">
    <text evidence="5">Belongs to the CDS family.</text>
</comment>
<evidence type="ECO:0000256" key="12">
    <source>
        <dbReference type="ARBA" id="ARBA00022695"/>
    </source>
</evidence>
<evidence type="ECO:0000256" key="21">
    <source>
        <dbReference type="ARBA" id="ARBA00032396"/>
    </source>
</evidence>
<evidence type="ECO:0000256" key="5">
    <source>
        <dbReference type="ARBA" id="ARBA00010185"/>
    </source>
</evidence>
<evidence type="ECO:0000256" key="23">
    <source>
        <dbReference type="ARBA" id="ARBA00033406"/>
    </source>
</evidence>
<comment type="pathway">
    <text evidence="4">Lipid metabolism.</text>
</comment>
<comment type="catalytic activity">
    <reaction evidence="1">
        <text>a 1,2-diacyl-sn-glycero-3-phosphate + CTP + H(+) = a CDP-1,2-diacyl-sn-glycerol + diphosphate</text>
        <dbReference type="Rhea" id="RHEA:16229"/>
        <dbReference type="ChEBI" id="CHEBI:15378"/>
        <dbReference type="ChEBI" id="CHEBI:33019"/>
        <dbReference type="ChEBI" id="CHEBI:37563"/>
        <dbReference type="ChEBI" id="CHEBI:58332"/>
        <dbReference type="ChEBI" id="CHEBI:58608"/>
        <dbReference type="EC" id="2.7.7.41"/>
    </reaction>
</comment>
<evidence type="ECO:0000256" key="17">
    <source>
        <dbReference type="ARBA" id="ARBA00023264"/>
    </source>
</evidence>
<evidence type="ECO:0000256" key="1">
    <source>
        <dbReference type="ARBA" id="ARBA00001698"/>
    </source>
</evidence>
<evidence type="ECO:0000256" key="14">
    <source>
        <dbReference type="ARBA" id="ARBA00023098"/>
    </source>
</evidence>
<evidence type="ECO:0000256" key="15">
    <source>
        <dbReference type="ARBA" id="ARBA00023136"/>
    </source>
</evidence>
<name>A0AAU7C755_9BACT</name>
<evidence type="ECO:0000256" key="20">
    <source>
        <dbReference type="ARBA" id="ARBA00032253"/>
    </source>
</evidence>
<gene>
    <name evidence="25" type="ORF">V5E97_21690</name>
</gene>
<dbReference type="EC" id="2.7.7.41" evidence="6"/>
<keyword evidence="15 24" id="KW-0472">Membrane</keyword>
<evidence type="ECO:0000256" key="7">
    <source>
        <dbReference type="ARBA" id="ARBA00019373"/>
    </source>
</evidence>
<keyword evidence="16" id="KW-0594">Phospholipid biosynthesis</keyword>
<evidence type="ECO:0000256" key="10">
    <source>
        <dbReference type="ARBA" id="ARBA00022679"/>
    </source>
</evidence>
<organism evidence="25">
    <name type="scientific">Singulisphaera sp. Ch08</name>
    <dbReference type="NCBI Taxonomy" id="3120278"/>
    <lineage>
        <taxon>Bacteria</taxon>
        <taxon>Pseudomonadati</taxon>
        <taxon>Planctomycetota</taxon>
        <taxon>Planctomycetia</taxon>
        <taxon>Isosphaerales</taxon>
        <taxon>Isosphaeraceae</taxon>
        <taxon>Singulisphaera</taxon>
    </lineage>
</organism>
<evidence type="ECO:0000256" key="9">
    <source>
        <dbReference type="ARBA" id="ARBA00022516"/>
    </source>
</evidence>
<dbReference type="AlphaFoldDB" id="A0AAU7C755"/>
<evidence type="ECO:0000256" key="24">
    <source>
        <dbReference type="SAM" id="Phobius"/>
    </source>
</evidence>
<feature type="transmembrane region" description="Helical" evidence="24">
    <location>
        <begin position="31"/>
        <end position="52"/>
    </location>
</feature>
<evidence type="ECO:0000256" key="4">
    <source>
        <dbReference type="ARBA" id="ARBA00005189"/>
    </source>
</evidence>
<evidence type="ECO:0000256" key="6">
    <source>
        <dbReference type="ARBA" id="ARBA00012487"/>
    </source>
</evidence>
<evidence type="ECO:0000256" key="13">
    <source>
        <dbReference type="ARBA" id="ARBA00022989"/>
    </source>
</evidence>
<feature type="transmembrane region" description="Helical" evidence="24">
    <location>
        <begin position="276"/>
        <end position="302"/>
    </location>
</feature>
<feature type="transmembrane region" description="Helical" evidence="24">
    <location>
        <begin position="209"/>
        <end position="230"/>
    </location>
</feature>
<feature type="transmembrane region" description="Helical" evidence="24">
    <location>
        <begin position="105"/>
        <end position="123"/>
    </location>
</feature>
<keyword evidence="9" id="KW-0444">Lipid biosynthesis</keyword>
<feature type="transmembrane region" description="Helical" evidence="24">
    <location>
        <begin position="135"/>
        <end position="156"/>
    </location>
</feature>
<evidence type="ECO:0000256" key="11">
    <source>
        <dbReference type="ARBA" id="ARBA00022692"/>
    </source>
</evidence>
<dbReference type="PANTHER" id="PTHR46382:SF1">
    <property type="entry name" value="PHOSPHATIDATE CYTIDYLYLTRANSFERASE"/>
    <property type="match status" value="1"/>
</dbReference>
<keyword evidence="13 24" id="KW-1133">Transmembrane helix</keyword>
<dbReference type="GO" id="GO:0005886">
    <property type="term" value="C:plasma membrane"/>
    <property type="evidence" value="ECO:0007669"/>
    <property type="project" value="UniProtKB-SubCell"/>
</dbReference>
<feature type="transmembrane region" description="Helical" evidence="24">
    <location>
        <begin position="236"/>
        <end position="255"/>
    </location>
</feature>
<dbReference type="Pfam" id="PF01148">
    <property type="entry name" value="CTP_transf_1"/>
    <property type="match status" value="1"/>
</dbReference>
<comment type="subcellular location">
    <subcellularLocation>
        <location evidence="2">Cell membrane</location>
        <topology evidence="2">Multi-pass membrane protein</topology>
    </subcellularLocation>
</comment>
<feature type="transmembrane region" description="Helical" evidence="24">
    <location>
        <begin position="64"/>
        <end position="85"/>
    </location>
</feature>
<keyword evidence="8" id="KW-1003">Cell membrane</keyword>
<evidence type="ECO:0000256" key="8">
    <source>
        <dbReference type="ARBA" id="ARBA00022475"/>
    </source>
</evidence>
<evidence type="ECO:0000256" key="19">
    <source>
        <dbReference type="ARBA" id="ARBA00031825"/>
    </source>
</evidence>
<evidence type="ECO:0000256" key="16">
    <source>
        <dbReference type="ARBA" id="ARBA00023209"/>
    </source>
</evidence>
<sequence>MLSTRLVFGFSMVGALLLVLCLDEWFAPWFPVWFVLALIVMGSAGLELVTLLGGTTIRPSGNTVFAGVIALVFANWAPHVTRHFLRTSEHGEPLGGYDPLGPVNDLGWPFMAFVGVVMGAFAVQSLQRHKPGETIAIIAGSVFAVAYVGLLGSFMIQLRWFHGPYHGILPLAFLVATSKGADTGAYTVGRIAGRHKLWPRISPNKTIEGAIGGLLFGVAAALITAAVARYLLHAPTLGWCAAAGFGVIVSSAAQFGDLMESLIKRECARKDASAAVPGFGGVLDVIDSLLFAAPVAFAYWLAIGP</sequence>
<dbReference type="EMBL" id="CP155447">
    <property type="protein sequence ID" value="XBH00965.1"/>
    <property type="molecule type" value="Genomic_DNA"/>
</dbReference>
<evidence type="ECO:0000256" key="2">
    <source>
        <dbReference type="ARBA" id="ARBA00004651"/>
    </source>
</evidence>
<evidence type="ECO:0000313" key="25">
    <source>
        <dbReference type="EMBL" id="XBH00965.1"/>
    </source>
</evidence>
<evidence type="ECO:0000256" key="22">
    <source>
        <dbReference type="ARBA" id="ARBA00032743"/>
    </source>
</evidence>
<feature type="transmembrane region" description="Helical" evidence="24">
    <location>
        <begin position="168"/>
        <end position="188"/>
    </location>
</feature>
<protein>
    <recommendedName>
        <fullName evidence="7">Phosphatidate cytidylyltransferase</fullName>
        <ecNumber evidence="6">2.7.7.41</ecNumber>
    </recommendedName>
    <alternativeName>
        <fullName evidence="20">CDP-DAG synthase</fullName>
    </alternativeName>
    <alternativeName>
        <fullName evidence="22">CDP-DG synthase</fullName>
    </alternativeName>
    <alternativeName>
        <fullName evidence="18">CDP-diacylglycerol synthase</fullName>
    </alternativeName>
    <alternativeName>
        <fullName evidence="21">CDP-diglyceride pyrophosphorylase</fullName>
    </alternativeName>
    <alternativeName>
        <fullName evidence="23">CDP-diglyceride synthase</fullName>
    </alternativeName>
    <alternativeName>
        <fullName evidence="19">CTP:phosphatidate cytidylyltransferase</fullName>
    </alternativeName>
</protein>
<keyword evidence="12 25" id="KW-0548">Nucleotidyltransferase</keyword>
<dbReference type="RefSeq" id="WP_406693647.1">
    <property type="nucleotide sequence ID" value="NZ_CP155447.1"/>
</dbReference>
<dbReference type="GO" id="GO:0004605">
    <property type="term" value="F:phosphatidate cytidylyltransferase activity"/>
    <property type="evidence" value="ECO:0007669"/>
    <property type="project" value="UniProtKB-EC"/>
</dbReference>
<proteinExistence type="inferred from homology"/>
<evidence type="ECO:0000256" key="3">
    <source>
        <dbReference type="ARBA" id="ARBA00005119"/>
    </source>
</evidence>